<name>A0A7G9Y3C1_9EURY</name>
<proteinExistence type="predicted"/>
<dbReference type="EMBL" id="MT630662">
    <property type="protein sequence ID" value="QNO41729.1"/>
    <property type="molecule type" value="Genomic_DNA"/>
</dbReference>
<evidence type="ECO:0000313" key="2">
    <source>
        <dbReference type="EMBL" id="QNO42505.1"/>
    </source>
</evidence>
<organism evidence="2">
    <name type="scientific">Candidatus Methanogaster sp. ANME-2c ERB4</name>
    <dbReference type="NCBI Taxonomy" id="2759911"/>
    <lineage>
        <taxon>Archaea</taxon>
        <taxon>Methanobacteriati</taxon>
        <taxon>Methanobacteriota</taxon>
        <taxon>Stenosarchaea group</taxon>
        <taxon>Methanomicrobia</taxon>
        <taxon>Methanosarcinales</taxon>
        <taxon>ANME-2 cluster</taxon>
        <taxon>Candidatus Methanogasteraceae</taxon>
        <taxon>Candidatus Methanogaster</taxon>
    </lineage>
</organism>
<protein>
    <submittedName>
        <fullName evidence="2">Uncharacterized protein</fullName>
    </submittedName>
</protein>
<accession>A0A7G9Y3C1</accession>
<dbReference type="EMBL" id="MT630745">
    <property type="protein sequence ID" value="QNO42505.1"/>
    <property type="molecule type" value="Genomic_DNA"/>
</dbReference>
<dbReference type="AlphaFoldDB" id="A0A7G9Y3C1"/>
<sequence length="69" mass="8017">MAEKEKLSKEEKAAQNAVIKEIMAEFGLEGVTKKRLIRFIGNNENWDKRMIGYRLKRALIAETYAAKHH</sequence>
<gene>
    <name evidence="1" type="ORF">MMOOEFBC_00005</name>
    <name evidence="2" type="ORF">PJNLLPFB_00008</name>
</gene>
<reference evidence="2" key="1">
    <citation type="submission" date="2020-06" db="EMBL/GenBank/DDBJ databases">
        <title>Unique genomic features of the anaerobic methanotrophic archaea.</title>
        <authorList>
            <person name="Chadwick G.L."/>
            <person name="Skennerton C.T."/>
            <person name="Laso-Perez R."/>
            <person name="Leu A.O."/>
            <person name="Speth D.R."/>
            <person name="Yu H."/>
            <person name="Morgan-Lang C."/>
            <person name="Hatzenpichler R."/>
            <person name="Goudeau D."/>
            <person name="Malmstrom R."/>
            <person name="Brazelton W.J."/>
            <person name="Woyke T."/>
            <person name="Hallam S.J."/>
            <person name="Tyson G.W."/>
            <person name="Wegener G."/>
            <person name="Boetius A."/>
            <person name="Orphan V."/>
        </authorList>
    </citation>
    <scope>NUCLEOTIDE SEQUENCE</scope>
</reference>
<evidence type="ECO:0000313" key="1">
    <source>
        <dbReference type="EMBL" id="QNO41729.1"/>
    </source>
</evidence>